<evidence type="ECO:0000313" key="2">
    <source>
        <dbReference type="Proteomes" id="UP000294721"/>
    </source>
</evidence>
<keyword evidence="2" id="KW-1185">Reference proteome</keyword>
<proteinExistence type="predicted"/>
<organism evidence="1 2">
    <name type="scientific">Uruburuella suis</name>
    <dbReference type="NCBI Taxonomy" id="252130"/>
    <lineage>
        <taxon>Bacteria</taxon>
        <taxon>Pseudomonadati</taxon>
        <taxon>Pseudomonadota</taxon>
        <taxon>Betaproteobacteria</taxon>
        <taxon>Neisseriales</taxon>
        <taxon>Neisseriaceae</taxon>
        <taxon>Uruburuella</taxon>
    </lineage>
</organism>
<reference evidence="1 2" key="1">
    <citation type="submission" date="2019-03" db="EMBL/GenBank/DDBJ databases">
        <title>Genomic Encyclopedia of Type Strains, Phase IV (KMG-IV): sequencing the most valuable type-strain genomes for metagenomic binning, comparative biology and taxonomic classification.</title>
        <authorList>
            <person name="Goeker M."/>
        </authorList>
    </citation>
    <scope>NUCLEOTIDE SEQUENCE [LARGE SCALE GENOMIC DNA]</scope>
    <source>
        <strain evidence="1 2">DSM 17474</strain>
    </source>
</reference>
<name>A0ABY2BXP4_9NEIS</name>
<evidence type="ECO:0000313" key="1">
    <source>
        <dbReference type="EMBL" id="TCP01328.1"/>
    </source>
</evidence>
<comment type="caution">
    <text evidence="1">The sequence shown here is derived from an EMBL/GenBank/DDBJ whole genome shotgun (WGS) entry which is preliminary data.</text>
</comment>
<sequence length="54" mass="5999">MEAYAIISIQTASPALDFQCLVFLTDELKTQLLRANQSPTPDVACNSTTHTWQD</sequence>
<dbReference type="Proteomes" id="UP000294721">
    <property type="component" value="Unassembled WGS sequence"/>
</dbReference>
<dbReference type="EMBL" id="SLXE01000031">
    <property type="protein sequence ID" value="TCP01328.1"/>
    <property type="molecule type" value="Genomic_DNA"/>
</dbReference>
<protein>
    <submittedName>
        <fullName evidence="1">Uncharacterized protein</fullName>
    </submittedName>
</protein>
<accession>A0ABY2BXP4</accession>
<gene>
    <name evidence="1" type="ORF">EV680_13127</name>
</gene>